<evidence type="ECO:0000313" key="6">
    <source>
        <dbReference type="Proteomes" id="UP000635245"/>
    </source>
</evidence>
<dbReference type="GO" id="GO:0012505">
    <property type="term" value="C:endomembrane system"/>
    <property type="evidence" value="ECO:0007669"/>
    <property type="project" value="UniProtKB-ARBA"/>
</dbReference>
<evidence type="ECO:0000256" key="1">
    <source>
        <dbReference type="ARBA" id="ARBA00004255"/>
    </source>
</evidence>
<dbReference type="Pfam" id="PF05719">
    <property type="entry name" value="GPP34"/>
    <property type="match status" value="1"/>
</dbReference>
<keyword evidence="4" id="KW-0472">Membrane</keyword>
<reference evidence="5" key="1">
    <citation type="submission" date="2020-12" db="EMBL/GenBank/DDBJ databases">
        <title>Prauserella sp. ASG 168, a novel actinomycete isolated from cave rock.</title>
        <authorList>
            <person name="Suriyachadkun C."/>
        </authorList>
    </citation>
    <scope>NUCLEOTIDE SEQUENCE</scope>
    <source>
        <strain evidence="5">ASG 168</strain>
    </source>
</reference>
<comment type="subcellular location">
    <subcellularLocation>
        <location evidence="1">Golgi apparatus membrane</location>
        <topology evidence="1">Peripheral membrane protein</topology>
        <orientation evidence="1">Cytoplasmic side</orientation>
    </subcellularLocation>
</comment>
<dbReference type="InterPro" id="IPR008628">
    <property type="entry name" value="GPP34-like"/>
</dbReference>
<name>A0A934QZ22_9PSEU</name>
<dbReference type="Gene3D" id="1.10.3630.10">
    <property type="entry name" value="yeast vps74-n-term truncation variant domain like"/>
    <property type="match status" value="1"/>
</dbReference>
<gene>
    <name evidence="5" type="ORF">JHE00_34110</name>
</gene>
<dbReference type="AlphaFoldDB" id="A0A934QZ22"/>
<dbReference type="InterPro" id="IPR038261">
    <property type="entry name" value="GPP34-like_sf"/>
</dbReference>
<evidence type="ECO:0000256" key="3">
    <source>
        <dbReference type="ARBA" id="ARBA00023121"/>
    </source>
</evidence>
<organism evidence="5 6">
    <name type="scientific">Prauserella cavernicola</name>
    <dbReference type="NCBI Taxonomy" id="2800127"/>
    <lineage>
        <taxon>Bacteria</taxon>
        <taxon>Bacillati</taxon>
        <taxon>Actinomycetota</taxon>
        <taxon>Actinomycetes</taxon>
        <taxon>Pseudonocardiales</taxon>
        <taxon>Pseudonocardiaceae</taxon>
        <taxon>Prauserella</taxon>
    </lineage>
</organism>
<evidence type="ECO:0000313" key="5">
    <source>
        <dbReference type="EMBL" id="MBK1789390.1"/>
    </source>
</evidence>
<proteinExistence type="predicted"/>
<evidence type="ECO:0000256" key="2">
    <source>
        <dbReference type="ARBA" id="ARBA00023034"/>
    </source>
</evidence>
<dbReference type="GO" id="GO:0005737">
    <property type="term" value="C:cytoplasm"/>
    <property type="evidence" value="ECO:0007669"/>
    <property type="project" value="UniProtKB-ARBA"/>
</dbReference>
<accession>A0A934QZ22</accession>
<dbReference type="GO" id="GO:0070273">
    <property type="term" value="F:phosphatidylinositol-4-phosphate binding"/>
    <property type="evidence" value="ECO:0007669"/>
    <property type="project" value="InterPro"/>
</dbReference>
<keyword evidence="6" id="KW-1185">Reference proteome</keyword>
<dbReference type="EMBL" id="JAENJH010000018">
    <property type="protein sequence ID" value="MBK1789390.1"/>
    <property type="molecule type" value="Genomic_DNA"/>
</dbReference>
<comment type="caution">
    <text evidence="5">The sequence shown here is derived from an EMBL/GenBank/DDBJ whole genome shotgun (WGS) entry which is preliminary data.</text>
</comment>
<evidence type="ECO:0000256" key="4">
    <source>
        <dbReference type="ARBA" id="ARBA00023136"/>
    </source>
</evidence>
<dbReference type="Proteomes" id="UP000635245">
    <property type="component" value="Unassembled WGS sequence"/>
</dbReference>
<sequence length="213" mass="23476">MNWTLPQQLYLLSYDLDKDKLDPNPVLVRGQLLRAAAVAELTIHGWLSDEDGKAVRDAALPPPGDAFLAEVLDNTTAGKPRSWFKIVDHRWDKAETAVRDQLAERGTITVKSRALGFLLGEPVVLEDRERVRALRESVRTAALLGREPADVPVADAALAMLAVEGDVRSLVTPSERRERKRELRALTDHLETVLPGLRKAIIQSIAARRAGAA</sequence>
<protein>
    <submittedName>
        <fullName evidence="5">GPP34 family phosphoprotein</fullName>
    </submittedName>
</protein>
<keyword evidence="2" id="KW-0333">Golgi apparatus</keyword>
<keyword evidence="3" id="KW-0446">Lipid-binding</keyword>
<dbReference type="RefSeq" id="WP_200326258.1">
    <property type="nucleotide sequence ID" value="NZ_JAENJH010000018.1"/>
</dbReference>